<organism evidence="5 6">
    <name type="scientific">Shimia haliotis</name>
    <dbReference type="NCBI Taxonomy" id="1280847"/>
    <lineage>
        <taxon>Bacteria</taxon>
        <taxon>Pseudomonadati</taxon>
        <taxon>Pseudomonadota</taxon>
        <taxon>Alphaproteobacteria</taxon>
        <taxon>Rhodobacterales</taxon>
        <taxon>Roseobacteraceae</taxon>
    </lineage>
</organism>
<keyword evidence="6" id="KW-1185">Reference proteome</keyword>
<name>A0A1I4AM80_9RHOB</name>
<dbReference type="PANTHER" id="PTHR10434">
    <property type="entry name" value="1-ACYL-SN-GLYCEROL-3-PHOSPHATE ACYLTRANSFERASE"/>
    <property type="match status" value="1"/>
</dbReference>
<evidence type="ECO:0000256" key="2">
    <source>
        <dbReference type="ARBA" id="ARBA00022679"/>
    </source>
</evidence>
<evidence type="ECO:0000313" key="5">
    <source>
        <dbReference type="EMBL" id="SFK57608.1"/>
    </source>
</evidence>
<dbReference type="SUPFAM" id="SSF69593">
    <property type="entry name" value="Glycerol-3-phosphate (1)-acyltransferase"/>
    <property type="match status" value="1"/>
</dbReference>
<dbReference type="Proteomes" id="UP000198851">
    <property type="component" value="Unassembled WGS sequence"/>
</dbReference>
<dbReference type="EMBL" id="FOSZ01000001">
    <property type="protein sequence ID" value="SFK57608.1"/>
    <property type="molecule type" value="Genomic_DNA"/>
</dbReference>
<evidence type="ECO:0000313" key="6">
    <source>
        <dbReference type="Proteomes" id="UP000198851"/>
    </source>
</evidence>
<reference evidence="6" key="1">
    <citation type="submission" date="2016-10" db="EMBL/GenBank/DDBJ databases">
        <authorList>
            <person name="Varghese N."/>
            <person name="Submissions S."/>
        </authorList>
    </citation>
    <scope>NUCLEOTIDE SEQUENCE [LARGE SCALE GENOMIC DNA]</scope>
    <source>
        <strain evidence="6">DSM 28453</strain>
    </source>
</reference>
<gene>
    <name evidence="5" type="ORF">SAMN04488036_101477</name>
</gene>
<keyword evidence="3 5" id="KW-0012">Acyltransferase</keyword>
<dbReference type="CDD" id="cd07989">
    <property type="entry name" value="LPLAT_AGPAT-like"/>
    <property type="match status" value="1"/>
</dbReference>
<dbReference type="PANTHER" id="PTHR10434:SF66">
    <property type="entry name" value="PHOSPHOLIPID_GLYCEROL ACYLTRANSFERASE DOMAIN-CONTAINING PROTEIN"/>
    <property type="match status" value="1"/>
</dbReference>
<comment type="pathway">
    <text evidence="1">Lipid metabolism.</text>
</comment>
<dbReference type="SMART" id="SM00563">
    <property type="entry name" value="PlsC"/>
    <property type="match status" value="1"/>
</dbReference>
<dbReference type="InterPro" id="IPR002123">
    <property type="entry name" value="Plipid/glycerol_acylTrfase"/>
</dbReference>
<dbReference type="STRING" id="1280847.SAMN04488036_101477"/>
<evidence type="ECO:0000259" key="4">
    <source>
        <dbReference type="SMART" id="SM00563"/>
    </source>
</evidence>
<keyword evidence="2 5" id="KW-0808">Transferase</keyword>
<dbReference type="Pfam" id="PF01553">
    <property type="entry name" value="Acyltransferase"/>
    <property type="match status" value="1"/>
</dbReference>
<dbReference type="RefSeq" id="WP_170846652.1">
    <property type="nucleotide sequence ID" value="NZ_FOSZ01000001.1"/>
</dbReference>
<dbReference type="GO" id="GO:0006654">
    <property type="term" value="P:phosphatidic acid biosynthetic process"/>
    <property type="evidence" value="ECO:0007669"/>
    <property type="project" value="TreeGrafter"/>
</dbReference>
<protein>
    <submittedName>
        <fullName evidence="5">1-acyl-sn-glycerol-3-phosphate acyltransferase</fullName>
    </submittedName>
</protein>
<evidence type="ECO:0000256" key="3">
    <source>
        <dbReference type="ARBA" id="ARBA00023315"/>
    </source>
</evidence>
<sequence length="251" mass="27773">MLATFLKRCLLVLLGPFIFLFVAFIPALCGKRPGFRGWFWRTVSRSCSWLLWFLDVDVDISDEAREALRTDTNSVIAVNHRSHLDGFSMLHVIPDEKWVTFGAKKELCEAALLKRGFDGAGLLKIDRSKGRDALASLTEAVADMPERRSPILFVEGTRATKPGLPPFKAGAVLVAQKTGRAVRPFVISHSDKLLPRGKFFPFKGTIHIDILPQMHFGADENTDACVARLRAAMAAAYDAQTGEVTDLTTDL</sequence>
<proteinExistence type="predicted"/>
<feature type="domain" description="Phospholipid/glycerol acyltransferase" evidence="4">
    <location>
        <begin position="74"/>
        <end position="190"/>
    </location>
</feature>
<evidence type="ECO:0000256" key="1">
    <source>
        <dbReference type="ARBA" id="ARBA00005189"/>
    </source>
</evidence>
<accession>A0A1I4AM80</accession>
<dbReference type="AlphaFoldDB" id="A0A1I4AM80"/>
<dbReference type="GO" id="GO:0003841">
    <property type="term" value="F:1-acylglycerol-3-phosphate O-acyltransferase activity"/>
    <property type="evidence" value="ECO:0007669"/>
    <property type="project" value="TreeGrafter"/>
</dbReference>